<keyword evidence="6 7" id="KW-0472">Membrane</keyword>
<feature type="transmembrane region" description="Helical" evidence="7">
    <location>
        <begin position="156"/>
        <end position="173"/>
    </location>
</feature>
<evidence type="ECO:0000256" key="6">
    <source>
        <dbReference type="ARBA" id="ARBA00023136"/>
    </source>
</evidence>
<evidence type="ECO:0000256" key="5">
    <source>
        <dbReference type="ARBA" id="ARBA00022989"/>
    </source>
</evidence>
<dbReference type="GO" id="GO:0034040">
    <property type="term" value="F:ATPase-coupled lipid transmembrane transporter activity"/>
    <property type="evidence" value="ECO:0007669"/>
    <property type="project" value="TreeGrafter"/>
</dbReference>
<keyword evidence="4" id="KW-0067">ATP-binding</keyword>
<dbReference type="InterPro" id="IPR003593">
    <property type="entry name" value="AAA+_ATPase"/>
</dbReference>
<dbReference type="Pfam" id="PF00664">
    <property type="entry name" value="ABC_membrane"/>
    <property type="match status" value="1"/>
</dbReference>
<feature type="transmembrane region" description="Helical" evidence="7">
    <location>
        <begin position="239"/>
        <end position="261"/>
    </location>
</feature>
<evidence type="ECO:0000313" key="10">
    <source>
        <dbReference type="EMBL" id="ORO39608.1"/>
    </source>
</evidence>
<feature type="transmembrane region" description="Helical" evidence="7">
    <location>
        <begin position="21"/>
        <end position="40"/>
    </location>
</feature>
<evidence type="ECO:0000256" key="7">
    <source>
        <dbReference type="SAM" id="Phobius"/>
    </source>
</evidence>
<dbReference type="InterPro" id="IPR011527">
    <property type="entry name" value="ABC1_TM_dom"/>
</dbReference>
<dbReference type="GO" id="GO:0016887">
    <property type="term" value="F:ATP hydrolysis activity"/>
    <property type="evidence" value="ECO:0007669"/>
    <property type="project" value="InterPro"/>
</dbReference>
<dbReference type="InterPro" id="IPR036640">
    <property type="entry name" value="ABC1_TM_sf"/>
</dbReference>
<dbReference type="InterPro" id="IPR017871">
    <property type="entry name" value="ABC_transporter-like_CS"/>
</dbReference>
<dbReference type="SMART" id="SM00382">
    <property type="entry name" value="AAA"/>
    <property type="match status" value="1"/>
</dbReference>
<dbReference type="Pfam" id="PF00005">
    <property type="entry name" value="ABC_tran"/>
    <property type="match status" value="1"/>
</dbReference>
<dbReference type="GO" id="GO:0140359">
    <property type="term" value="F:ABC-type transporter activity"/>
    <property type="evidence" value="ECO:0007669"/>
    <property type="project" value="InterPro"/>
</dbReference>
<evidence type="ECO:0000259" key="9">
    <source>
        <dbReference type="PROSITE" id="PS50929"/>
    </source>
</evidence>
<dbReference type="SUPFAM" id="SSF52540">
    <property type="entry name" value="P-loop containing nucleoside triphosphate hydrolases"/>
    <property type="match status" value="1"/>
</dbReference>
<evidence type="ECO:0000259" key="8">
    <source>
        <dbReference type="PROSITE" id="PS50893"/>
    </source>
</evidence>
<dbReference type="CDD" id="cd03228">
    <property type="entry name" value="ABCC_MRP_Like"/>
    <property type="match status" value="1"/>
</dbReference>
<dbReference type="GO" id="GO:0005524">
    <property type="term" value="F:ATP binding"/>
    <property type="evidence" value="ECO:0007669"/>
    <property type="project" value="UniProtKB-KW"/>
</dbReference>
<proteinExistence type="predicted"/>
<organism evidence="10 11">
    <name type="scientific">Streptococcus oralis subsp. tigurinus</name>
    <dbReference type="NCBI Taxonomy" id="1077464"/>
    <lineage>
        <taxon>Bacteria</taxon>
        <taxon>Bacillati</taxon>
        <taxon>Bacillota</taxon>
        <taxon>Bacilli</taxon>
        <taxon>Lactobacillales</taxon>
        <taxon>Streptococcaceae</taxon>
        <taxon>Streptococcus</taxon>
    </lineage>
</organism>
<accession>A0A1X1FYZ0</accession>
<evidence type="ECO:0000313" key="11">
    <source>
        <dbReference type="Proteomes" id="UP000193538"/>
    </source>
</evidence>
<dbReference type="Gene3D" id="1.20.1560.10">
    <property type="entry name" value="ABC transporter type 1, transmembrane domain"/>
    <property type="match status" value="1"/>
</dbReference>
<comment type="caution">
    <text evidence="10">The sequence shown here is derived from an EMBL/GenBank/DDBJ whole genome shotgun (WGS) entry which is preliminary data.</text>
</comment>
<feature type="transmembrane region" description="Helical" evidence="7">
    <location>
        <begin position="131"/>
        <end position="150"/>
    </location>
</feature>
<feature type="transmembrane region" description="Helical" evidence="7">
    <location>
        <begin position="52"/>
        <end position="72"/>
    </location>
</feature>
<evidence type="ECO:0000256" key="2">
    <source>
        <dbReference type="ARBA" id="ARBA00022692"/>
    </source>
</evidence>
<gene>
    <name evidence="10" type="ORF">B7729_03535</name>
</gene>
<feature type="domain" description="ABC transmembrane type-1" evidence="9">
    <location>
        <begin position="18"/>
        <end position="298"/>
    </location>
</feature>
<dbReference type="Gene3D" id="3.40.50.300">
    <property type="entry name" value="P-loop containing nucleotide triphosphate hydrolases"/>
    <property type="match status" value="1"/>
</dbReference>
<sequence>MSNILLFSILKKNWKDTLIAITFKILFAISITIMSYSLTFLFDSYKLGQDRFFRAICILGFIISLTVLLSFLSDYFKARYLKSSNILLKTQITDNIVGNSSDLIAERDTGKAISWFINDAKQIETQAFENILTFIYMLSLVISAFISIFILHWSIALVSVAFLLISLVIPNLSQKYVVIAQEKYTRANEEYTEAVRDNMEGLSLFFLGDALASFISRMNSASTTKEEHQFRFSMTQAKVGSVVLLVSLFSQIGLIIFTLYISSIGLATIGSVFSIASLSGNLFNGIQGLTSSITIFKSSDVLLQKFQTKTVNETIEIDSRVNNISLANISFQYDNHMIFDDFSQTFIKGRKYAIVGESGSGKSTLLQLLLGLKQAKSGSIFINGYDLNAINLKSYYKRMAYIDQSIYLINGSIRENITLGKSISDQELAEVVKKTQLSSFVGENLSGLDRELVSNGSALSGGEKQRIALARAIVKDVDFIIIDETTSQLDKENRLAIEETMLGLQDIGVIYISHNTESKVLELFDEVLDSRCFK</sequence>
<keyword evidence="2 7" id="KW-0812">Transmembrane</keyword>
<evidence type="ECO:0000256" key="1">
    <source>
        <dbReference type="ARBA" id="ARBA00004651"/>
    </source>
</evidence>
<dbReference type="RefSeq" id="WP_084938880.1">
    <property type="nucleotide sequence ID" value="NZ_NCUC01000012.1"/>
</dbReference>
<keyword evidence="3" id="KW-0547">Nucleotide-binding</keyword>
<name>A0A1X1FYZ0_STROR</name>
<protein>
    <recommendedName>
        <fullName evidence="12">ABC transporter ATP-binding protein</fullName>
    </recommendedName>
</protein>
<dbReference type="PANTHER" id="PTHR24221">
    <property type="entry name" value="ATP-BINDING CASSETTE SUB-FAMILY B"/>
    <property type="match status" value="1"/>
</dbReference>
<dbReference type="Proteomes" id="UP000193538">
    <property type="component" value="Unassembled WGS sequence"/>
</dbReference>
<dbReference type="PANTHER" id="PTHR24221:SF654">
    <property type="entry name" value="ATP-BINDING CASSETTE SUB-FAMILY B MEMBER 6"/>
    <property type="match status" value="1"/>
</dbReference>
<dbReference type="PROSITE" id="PS50929">
    <property type="entry name" value="ABC_TM1F"/>
    <property type="match status" value="1"/>
</dbReference>
<evidence type="ECO:0000256" key="3">
    <source>
        <dbReference type="ARBA" id="ARBA00022741"/>
    </source>
</evidence>
<dbReference type="AlphaFoldDB" id="A0A1X1FYZ0"/>
<evidence type="ECO:0000256" key="4">
    <source>
        <dbReference type="ARBA" id="ARBA00022840"/>
    </source>
</evidence>
<feature type="domain" description="ABC transporter" evidence="8">
    <location>
        <begin position="324"/>
        <end position="533"/>
    </location>
</feature>
<reference evidence="10 11" key="1">
    <citation type="journal article" date="2016" name="Eur. J. Clin. Microbiol. Infect. Dis.">
        <title>Whole genome sequencing as a tool for phylogenetic analysis of clinical strains of Mitis group streptococci.</title>
        <authorList>
            <person name="Rasmussen L.H."/>
            <person name="Dargis R."/>
            <person name="Hojholt K."/>
            <person name="Christensen J.J."/>
            <person name="Skovgaard O."/>
            <person name="Justesen U.S."/>
            <person name="Rosenvinge F.S."/>
            <person name="Moser C."/>
            <person name="Lukjancenko O."/>
            <person name="Rasmussen S."/>
            <person name="Nielsen X.C."/>
        </authorList>
    </citation>
    <scope>NUCLEOTIDE SEQUENCE [LARGE SCALE GENOMIC DNA]</scope>
    <source>
        <strain evidence="10 11">OD_348934_12</strain>
    </source>
</reference>
<keyword evidence="5 7" id="KW-1133">Transmembrane helix</keyword>
<dbReference type="InterPro" id="IPR027417">
    <property type="entry name" value="P-loop_NTPase"/>
</dbReference>
<dbReference type="InterPro" id="IPR039421">
    <property type="entry name" value="Type_1_exporter"/>
</dbReference>
<comment type="subcellular location">
    <subcellularLocation>
        <location evidence="1">Cell membrane</location>
        <topology evidence="1">Multi-pass membrane protein</topology>
    </subcellularLocation>
</comment>
<dbReference type="InterPro" id="IPR003439">
    <property type="entry name" value="ABC_transporter-like_ATP-bd"/>
</dbReference>
<dbReference type="SUPFAM" id="SSF90123">
    <property type="entry name" value="ABC transporter transmembrane region"/>
    <property type="match status" value="1"/>
</dbReference>
<dbReference type="GO" id="GO:0005886">
    <property type="term" value="C:plasma membrane"/>
    <property type="evidence" value="ECO:0007669"/>
    <property type="project" value="UniProtKB-SubCell"/>
</dbReference>
<dbReference type="EMBL" id="NCUC01000012">
    <property type="protein sequence ID" value="ORO39608.1"/>
    <property type="molecule type" value="Genomic_DNA"/>
</dbReference>
<evidence type="ECO:0008006" key="12">
    <source>
        <dbReference type="Google" id="ProtNLM"/>
    </source>
</evidence>
<dbReference type="PROSITE" id="PS00211">
    <property type="entry name" value="ABC_TRANSPORTER_1"/>
    <property type="match status" value="1"/>
</dbReference>
<dbReference type="PROSITE" id="PS50893">
    <property type="entry name" value="ABC_TRANSPORTER_2"/>
    <property type="match status" value="1"/>
</dbReference>